<comment type="caution">
    <text evidence="6">The sequence shown here is derived from an EMBL/GenBank/DDBJ whole genome shotgun (WGS) entry which is preliminary data.</text>
</comment>
<reference evidence="6 7" key="1">
    <citation type="submission" date="2018-11" db="EMBL/GenBank/DDBJ databases">
        <authorList>
            <person name="Mardanov A.V."/>
            <person name="Ravin N.V."/>
            <person name="Dedysh S.N."/>
        </authorList>
    </citation>
    <scope>NUCLEOTIDE SEQUENCE [LARGE SCALE GENOMIC DNA]</scope>
    <source>
        <strain evidence="6 7">AF10</strain>
    </source>
</reference>
<dbReference type="Pfam" id="PF02518">
    <property type="entry name" value="HATPase_c"/>
    <property type="match status" value="1"/>
</dbReference>
<protein>
    <submittedName>
        <fullName evidence="6">Two-component system sensor kinase</fullName>
    </submittedName>
</protein>
<dbReference type="GO" id="GO:0016020">
    <property type="term" value="C:membrane"/>
    <property type="evidence" value="ECO:0007669"/>
    <property type="project" value="InterPro"/>
</dbReference>
<dbReference type="CDD" id="cd16917">
    <property type="entry name" value="HATPase_UhpB-NarQ-NarX-like"/>
    <property type="match status" value="1"/>
</dbReference>
<dbReference type="SMART" id="SM00387">
    <property type="entry name" value="HATPase_c"/>
    <property type="match status" value="1"/>
</dbReference>
<evidence type="ECO:0000259" key="5">
    <source>
        <dbReference type="SMART" id="SM00387"/>
    </source>
</evidence>
<organism evidence="6 7">
    <name type="scientific">Granulicella sibirica</name>
    <dbReference type="NCBI Taxonomy" id="2479048"/>
    <lineage>
        <taxon>Bacteria</taxon>
        <taxon>Pseudomonadati</taxon>
        <taxon>Acidobacteriota</taxon>
        <taxon>Terriglobia</taxon>
        <taxon>Terriglobales</taxon>
        <taxon>Acidobacteriaceae</taxon>
        <taxon>Granulicella</taxon>
    </lineage>
</organism>
<accession>A0A4Q0T0Q6</accession>
<proteinExistence type="predicted"/>
<keyword evidence="4" id="KW-0472">Membrane</keyword>
<keyword evidence="1" id="KW-0808">Transferase</keyword>
<dbReference type="PANTHER" id="PTHR24421:SF62">
    <property type="entry name" value="SENSORY TRANSDUCTION HISTIDINE KINASE"/>
    <property type="match status" value="1"/>
</dbReference>
<dbReference type="Gene3D" id="3.30.565.10">
    <property type="entry name" value="Histidine kinase-like ATPase, C-terminal domain"/>
    <property type="match status" value="1"/>
</dbReference>
<dbReference type="EMBL" id="RDSM01000002">
    <property type="protein sequence ID" value="RXH55528.1"/>
    <property type="molecule type" value="Genomic_DNA"/>
</dbReference>
<dbReference type="RefSeq" id="WP_241654510.1">
    <property type="nucleotide sequence ID" value="NZ_RDSM01000002.1"/>
</dbReference>
<dbReference type="InterPro" id="IPR036890">
    <property type="entry name" value="HATPase_C_sf"/>
</dbReference>
<dbReference type="InterPro" id="IPR003594">
    <property type="entry name" value="HATPase_dom"/>
</dbReference>
<evidence type="ECO:0000313" key="6">
    <source>
        <dbReference type="EMBL" id="RXH55528.1"/>
    </source>
</evidence>
<dbReference type="GO" id="GO:0000155">
    <property type="term" value="F:phosphorelay sensor kinase activity"/>
    <property type="evidence" value="ECO:0007669"/>
    <property type="project" value="InterPro"/>
</dbReference>
<dbReference type="InterPro" id="IPR011712">
    <property type="entry name" value="Sig_transdc_His_kin_sub3_dim/P"/>
</dbReference>
<sequence>MSRIVRVLPLLLLLVCSFVPLRMTGQIAPLPYTSVPAAAADTTPQVRSGETPQDAPKAFIRGWSFGSELDQSAIRQGEQVSLDPGHPEIILFFDARGAPELPVEFRYRLDDYDADWTATMSRVAHYRKLTPGDYRFEVQARTPGQPWPSEVALLLVKQRPFFYQTWYFYLMLLFGLIALAAQLLSQRDQLLKGQMGMVLEERNRIASDCHDTLMAGFAAISWQLEATAKLFKDGDAALTPAAQSCELARSMVSHCQAEARRIIWDLRDSDELTNILSQALGRAIEAHRLRDSVETTFDVEGNEIPIAPGAVHHLVCIGQEAVTNAIRHAEASRIRINLTYESDALSLSIRDNGRGFQLSDPATRAGHFGIPVMEERARKLGGSLRLASSAELGTEVAVTVSFQTINLPPNQQHYIVPWIGV</sequence>
<keyword evidence="2 6" id="KW-0418">Kinase</keyword>
<dbReference type="InterPro" id="IPR011123">
    <property type="entry name" value="Y_Y_Y"/>
</dbReference>
<dbReference type="Gene3D" id="1.20.5.1930">
    <property type="match status" value="1"/>
</dbReference>
<dbReference type="PANTHER" id="PTHR24421">
    <property type="entry name" value="NITRATE/NITRITE SENSOR PROTEIN NARX-RELATED"/>
    <property type="match status" value="1"/>
</dbReference>
<keyword evidence="7" id="KW-1185">Reference proteome</keyword>
<feature type="transmembrane region" description="Helical" evidence="4">
    <location>
        <begin position="166"/>
        <end position="185"/>
    </location>
</feature>
<keyword evidence="3" id="KW-0902">Two-component regulatory system</keyword>
<dbReference type="Pfam" id="PF07495">
    <property type="entry name" value="Y_Y_Y"/>
    <property type="match status" value="1"/>
</dbReference>
<name>A0A4Q0T0Q6_9BACT</name>
<dbReference type="InterPro" id="IPR013783">
    <property type="entry name" value="Ig-like_fold"/>
</dbReference>
<evidence type="ECO:0000256" key="3">
    <source>
        <dbReference type="ARBA" id="ARBA00023012"/>
    </source>
</evidence>
<dbReference type="Pfam" id="PF07730">
    <property type="entry name" value="HisKA_3"/>
    <property type="match status" value="1"/>
</dbReference>
<dbReference type="AlphaFoldDB" id="A0A4Q0T0Q6"/>
<dbReference type="Gene3D" id="2.60.40.10">
    <property type="entry name" value="Immunoglobulins"/>
    <property type="match status" value="1"/>
</dbReference>
<feature type="domain" description="Histidine kinase/HSP90-like ATPase" evidence="5">
    <location>
        <begin position="309"/>
        <end position="404"/>
    </location>
</feature>
<keyword evidence="4" id="KW-0812">Transmembrane</keyword>
<evidence type="ECO:0000256" key="2">
    <source>
        <dbReference type="ARBA" id="ARBA00022777"/>
    </source>
</evidence>
<evidence type="ECO:0000256" key="4">
    <source>
        <dbReference type="SAM" id="Phobius"/>
    </source>
</evidence>
<evidence type="ECO:0000313" key="7">
    <source>
        <dbReference type="Proteomes" id="UP000289437"/>
    </source>
</evidence>
<keyword evidence="4" id="KW-1133">Transmembrane helix</keyword>
<gene>
    <name evidence="6" type="ORF">GRAN_2385</name>
</gene>
<reference evidence="7" key="2">
    <citation type="submission" date="2019-02" db="EMBL/GenBank/DDBJ databases">
        <title>Granulicella sibirica sp. nov., a psychrotolerant acidobacterium isolated from an organic soil layer in forested tundra, West Siberia.</title>
        <authorList>
            <person name="Oshkin I.Y."/>
            <person name="Kulichevskaya I.S."/>
            <person name="Rijpstra W.I.C."/>
            <person name="Sinninghe Damste J.S."/>
            <person name="Rakitin A.L."/>
            <person name="Ravin N.V."/>
            <person name="Dedysh S.N."/>
        </authorList>
    </citation>
    <scope>NUCLEOTIDE SEQUENCE [LARGE SCALE GENOMIC DNA]</scope>
    <source>
        <strain evidence="7">AF10</strain>
    </source>
</reference>
<dbReference type="InterPro" id="IPR050482">
    <property type="entry name" value="Sensor_HK_TwoCompSys"/>
</dbReference>
<dbReference type="Proteomes" id="UP000289437">
    <property type="component" value="Unassembled WGS sequence"/>
</dbReference>
<evidence type="ECO:0000256" key="1">
    <source>
        <dbReference type="ARBA" id="ARBA00022679"/>
    </source>
</evidence>
<dbReference type="GO" id="GO:0046983">
    <property type="term" value="F:protein dimerization activity"/>
    <property type="evidence" value="ECO:0007669"/>
    <property type="project" value="InterPro"/>
</dbReference>
<dbReference type="SUPFAM" id="SSF55874">
    <property type="entry name" value="ATPase domain of HSP90 chaperone/DNA topoisomerase II/histidine kinase"/>
    <property type="match status" value="1"/>
</dbReference>